<dbReference type="GO" id="GO:0006302">
    <property type="term" value="P:double-strand break repair"/>
    <property type="evidence" value="ECO:0007669"/>
    <property type="project" value="InterPro"/>
</dbReference>
<gene>
    <name evidence="5" type="primary">sbcC</name>
    <name evidence="5" type="ORF">GCM10011608_54180</name>
</gene>
<accession>A0A917X3T4</accession>
<dbReference type="SUPFAM" id="SSF52540">
    <property type="entry name" value="P-loop containing nucleoside triphosphate hydrolases"/>
    <property type="match status" value="1"/>
</dbReference>
<dbReference type="AlphaFoldDB" id="A0A917X3T4"/>
<name>A0A917X3T4_9ACTN</name>
<protein>
    <recommendedName>
        <fullName evidence="3">Nuclease SbcCD subunit C</fullName>
    </recommendedName>
</protein>
<dbReference type="EMBL" id="BMNB01000037">
    <property type="protein sequence ID" value="GGM62208.1"/>
    <property type="molecule type" value="Genomic_DNA"/>
</dbReference>
<dbReference type="Pfam" id="PF13476">
    <property type="entry name" value="AAA_23"/>
    <property type="match status" value="1"/>
</dbReference>
<evidence type="ECO:0000313" key="6">
    <source>
        <dbReference type="Proteomes" id="UP000608890"/>
    </source>
</evidence>
<evidence type="ECO:0000256" key="3">
    <source>
        <dbReference type="ARBA" id="ARBA00013368"/>
    </source>
</evidence>
<dbReference type="InterPro" id="IPR038729">
    <property type="entry name" value="Rad50/SbcC_AAA"/>
</dbReference>
<dbReference type="Pfam" id="PF13558">
    <property type="entry name" value="SbcC_Walker_B"/>
    <property type="match status" value="1"/>
</dbReference>
<sequence>MRLHRLTMTAFGPFPQTVSVDFEALAVDGLFLIHGDTGAGKTTILDGICFALYGAVPGARDDARSLHSHHADAGCGPRVELDVTLTNRRLLITRTPEWNRPRRRGTGTTRERAHVEIVEQRPDGTQSFVTRDHREVADLTTAEIGLDVHQFCQVILLPQGGFARFLQASPDDRQELLRRLFDIEIFTRAERWLAEHRTQLGQQERSALGSIRDLAQRFAEVVKEEVPADLDKPEALVELSTWAASHRARFDELVEALTQQVAAASAAEQRLDQTRQAAVTLAGQQREYHTAIQQRDELTTRTPEREQWKHQLDLARAAAALKPYLDQVDRRYNHLDLLRRAAVAHLESLPADVVVLPDRTSSPDSGSWDDINVADLDPEALAGAEEGRTAQLHQTQGALDSEAQRAKLRRQRTTASKKLEDLASRSEKINTLLAELPVQRAELAAQQEQALAVAVGRKAAELVLAEAQKQAKMCKRRDDLAGQLTTAEEQRRAATDSHQVAVARHLDIRQRRLAGMAAELASELRPGQPCGVCGSPEHPDPARAAADAVSAADEKLAETEAGERLNGRQSAEIAVERINAQLKEIIDAVGDLMTAQATLKVTEARRTVRTATEAAKLAEELGAQLETLDVLLADQNREAAEVDRDTAAATTQQSTLTEQITELTATIDAIRGEDKSLQLRVARLTQELAQIKAAATSLGEWRQAAKELTDAHREAHHHLRQSQFADAVAARSAALAEPATLELQERIDAFDSEYSKITGRVQDPTLLAAAHEPPPDVEGSEQAYQTAKRHATELHTQRDLAAGQHDRLKQLGPDLDNALAQWKPIRTAYEIANRLAQLVEGKSTDSNTRMTLTTYVLTQRFRHVVTAANTRLGQVTYNRYLLRHVTEADTGRRAGRNGLGLAVVDAWTGQERRPATLSGGETFLVSLCLALGLSDVVLAEAGGTQLGSLFVDEGFGSLDQEALDQVLDALDALRSGGRTVGLVSHVAELRRRIPSRLHVRKTATGSSVVVEAQVLD</sequence>
<evidence type="ECO:0000259" key="4">
    <source>
        <dbReference type="Pfam" id="PF13476"/>
    </source>
</evidence>
<reference evidence="5" key="2">
    <citation type="submission" date="2020-09" db="EMBL/GenBank/DDBJ databases">
        <authorList>
            <person name="Sun Q."/>
            <person name="Zhou Y."/>
        </authorList>
    </citation>
    <scope>NUCLEOTIDE SEQUENCE</scope>
    <source>
        <strain evidence="5">CGMCC 4.7312</strain>
    </source>
</reference>
<reference evidence="5" key="1">
    <citation type="journal article" date="2014" name="Int. J. Syst. Evol. Microbiol.">
        <title>Complete genome sequence of Corynebacterium casei LMG S-19264T (=DSM 44701T), isolated from a smear-ripened cheese.</title>
        <authorList>
            <consortium name="US DOE Joint Genome Institute (JGI-PGF)"/>
            <person name="Walter F."/>
            <person name="Albersmeier A."/>
            <person name="Kalinowski J."/>
            <person name="Ruckert C."/>
        </authorList>
    </citation>
    <scope>NUCLEOTIDE SEQUENCE</scope>
    <source>
        <strain evidence="5">CGMCC 4.7312</strain>
    </source>
</reference>
<dbReference type="GO" id="GO:0016887">
    <property type="term" value="F:ATP hydrolysis activity"/>
    <property type="evidence" value="ECO:0007669"/>
    <property type="project" value="InterPro"/>
</dbReference>
<evidence type="ECO:0000256" key="2">
    <source>
        <dbReference type="ARBA" id="ARBA00011322"/>
    </source>
</evidence>
<dbReference type="PANTHER" id="PTHR32114">
    <property type="entry name" value="ABC TRANSPORTER ABCH.3"/>
    <property type="match status" value="1"/>
</dbReference>
<proteinExistence type="inferred from homology"/>
<dbReference type="RefSeq" id="WP_268240695.1">
    <property type="nucleotide sequence ID" value="NZ_BMNB01000037.1"/>
</dbReference>
<evidence type="ECO:0000313" key="5">
    <source>
        <dbReference type="EMBL" id="GGM62208.1"/>
    </source>
</evidence>
<dbReference type="Gene3D" id="3.40.50.300">
    <property type="entry name" value="P-loop containing nucleotide triphosphate hydrolases"/>
    <property type="match status" value="2"/>
</dbReference>
<keyword evidence="6" id="KW-1185">Reference proteome</keyword>
<comment type="similarity">
    <text evidence="1">Belongs to the SMC family. SbcC subfamily.</text>
</comment>
<dbReference type="Proteomes" id="UP000608890">
    <property type="component" value="Unassembled WGS sequence"/>
</dbReference>
<evidence type="ECO:0000256" key="1">
    <source>
        <dbReference type="ARBA" id="ARBA00006930"/>
    </source>
</evidence>
<comment type="subunit">
    <text evidence="2">Heterodimer of SbcC and SbcD.</text>
</comment>
<dbReference type="PANTHER" id="PTHR32114:SF2">
    <property type="entry name" value="ABC TRANSPORTER ABCH.3"/>
    <property type="match status" value="1"/>
</dbReference>
<organism evidence="5 6">
    <name type="scientific">Micromonospora sonchi</name>
    <dbReference type="NCBI Taxonomy" id="1763543"/>
    <lineage>
        <taxon>Bacteria</taxon>
        <taxon>Bacillati</taxon>
        <taxon>Actinomycetota</taxon>
        <taxon>Actinomycetes</taxon>
        <taxon>Micromonosporales</taxon>
        <taxon>Micromonosporaceae</taxon>
        <taxon>Micromonospora</taxon>
    </lineage>
</organism>
<dbReference type="InterPro" id="IPR027417">
    <property type="entry name" value="P-loop_NTPase"/>
</dbReference>
<comment type="caution">
    <text evidence="5">The sequence shown here is derived from an EMBL/GenBank/DDBJ whole genome shotgun (WGS) entry which is preliminary data.</text>
</comment>
<feature type="domain" description="Rad50/SbcC-type AAA" evidence="4">
    <location>
        <begin position="5"/>
        <end position="220"/>
    </location>
</feature>